<dbReference type="Gene3D" id="3.90.550.10">
    <property type="entry name" value="Spore Coat Polysaccharide Biosynthesis Protein SpsA, Chain A"/>
    <property type="match status" value="1"/>
</dbReference>
<dbReference type="InterPro" id="IPR029044">
    <property type="entry name" value="Nucleotide-diphossugar_trans"/>
</dbReference>
<dbReference type="PATRIC" id="fig|1227492.4.peg.1932"/>
<sequence>MIVVVPVDPPRPGLVLSSLVESTPFTDSDAVALYEAAVTDTLRAAEQSGGEVLLNYRDEDTLPAEFVDEDADTEAAVRTLAADALESVAAADSADDDTTPVRFERQVGSTHAARIGNTVTHLLEREGADAVGVLEPTVPLVARTEIDGAAMSLRRHDTVIGPSSNGRAYFAGFSDPIDFTDAYETPSVSTLATQAAAADHRIGFAPMLPTIGTETGLCATLAMLEAREQAGRLNAEATAAVVSDLGLSVGDDEQLERS</sequence>
<dbReference type="OrthoDB" id="168607at2157"/>
<evidence type="ECO:0000313" key="1">
    <source>
        <dbReference type="EMBL" id="ELY99776.1"/>
    </source>
</evidence>
<dbReference type="EMBL" id="AOIN01000056">
    <property type="protein sequence ID" value="ELY99776.1"/>
    <property type="molecule type" value="Genomic_DNA"/>
</dbReference>
<evidence type="ECO:0000313" key="2">
    <source>
        <dbReference type="Proteomes" id="UP000011693"/>
    </source>
</evidence>
<accession>M0AN66</accession>
<organism evidence="1 2">
    <name type="scientific">Natrialba chahannaoensis JCM 10990</name>
    <dbReference type="NCBI Taxonomy" id="1227492"/>
    <lineage>
        <taxon>Archaea</taxon>
        <taxon>Methanobacteriati</taxon>
        <taxon>Methanobacteriota</taxon>
        <taxon>Stenosarchaea group</taxon>
        <taxon>Halobacteria</taxon>
        <taxon>Halobacteriales</taxon>
        <taxon>Natrialbaceae</taxon>
        <taxon>Natrialba</taxon>
    </lineage>
</organism>
<dbReference type="InterPro" id="IPR018641">
    <property type="entry name" value="Trfase_1_rSAM/seldom-assoc"/>
</dbReference>
<evidence type="ECO:0008006" key="3">
    <source>
        <dbReference type="Google" id="ProtNLM"/>
    </source>
</evidence>
<dbReference type="RefSeq" id="WP_006167383.1">
    <property type="nucleotide sequence ID" value="NZ_AOIN01000056.1"/>
</dbReference>
<dbReference type="AlphaFoldDB" id="M0AN66"/>
<reference evidence="1 2" key="1">
    <citation type="journal article" date="2014" name="PLoS Genet.">
        <title>Phylogenetically driven sequencing of extremely halophilic archaea reveals strategies for static and dynamic osmo-response.</title>
        <authorList>
            <person name="Becker E.A."/>
            <person name="Seitzer P.M."/>
            <person name="Tritt A."/>
            <person name="Larsen D."/>
            <person name="Krusor M."/>
            <person name="Yao A.I."/>
            <person name="Wu D."/>
            <person name="Madern D."/>
            <person name="Eisen J.A."/>
            <person name="Darling A.E."/>
            <person name="Facciotti M.T."/>
        </authorList>
    </citation>
    <scope>NUCLEOTIDE SEQUENCE [LARGE SCALE GENOMIC DNA]</scope>
    <source>
        <strain evidence="1 2">JCM 10990</strain>
    </source>
</reference>
<dbReference type="PANTHER" id="PTHR36529:SF1">
    <property type="entry name" value="GLYCOSYLTRANSFERASE"/>
    <property type="match status" value="1"/>
</dbReference>
<proteinExistence type="predicted"/>
<name>M0AN66_9EURY</name>
<dbReference type="PANTHER" id="PTHR36529">
    <property type="entry name" value="SLL1095 PROTEIN"/>
    <property type="match status" value="1"/>
</dbReference>
<dbReference type="Proteomes" id="UP000011693">
    <property type="component" value="Unassembled WGS sequence"/>
</dbReference>
<keyword evidence="2" id="KW-1185">Reference proteome</keyword>
<gene>
    <name evidence="1" type="ORF">C482_09832</name>
</gene>
<protein>
    <recommendedName>
        <fullName evidence="3">DUF2064 domain-containing protein</fullName>
    </recommendedName>
</protein>
<comment type="caution">
    <text evidence="1">The sequence shown here is derived from an EMBL/GenBank/DDBJ whole genome shotgun (WGS) entry which is preliminary data.</text>
</comment>